<feature type="transmembrane region" description="Helical" evidence="11">
    <location>
        <begin position="229"/>
        <end position="251"/>
    </location>
</feature>
<evidence type="ECO:0000256" key="9">
    <source>
        <dbReference type="ARBA" id="ARBA00037295"/>
    </source>
</evidence>
<keyword evidence="8 11" id="KW-0472">Membrane</keyword>
<feature type="transmembrane region" description="Helical" evidence="11">
    <location>
        <begin position="76"/>
        <end position="94"/>
    </location>
</feature>
<comment type="subcellular location">
    <subcellularLocation>
        <location evidence="1">Cell membrane</location>
        <topology evidence="1">Multi-pass membrane protein</topology>
    </subcellularLocation>
</comment>
<dbReference type="FunFam" id="1.20.1250.20:FF:000001">
    <property type="entry name" value="Dicarboxylate MFS transporter"/>
    <property type="match status" value="1"/>
</dbReference>
<proteinExistence type="inferred from homology"/>
<protein>
    <recommendedName>
        <fullName evidence="10">Putative proline/betaine transporter</fullName>
    </recommendedName>
</protein>
<dbReference type="PANTHER" id="PTHR43045">
    <property type="entry name" value="SHIKIMATE TRANSPORTER"/>
    <property type="match status" value="1"/>
</dbReference>
<dbReference type="InterPro" id="IPR011701">
    <property type="entry name" value="MFS"/>
</dbReference>
<dbReference type="PROSITE" id="PS50850">
    <property type="entry name" value="MFS"/>
    <property type="match status" value="1"/>
</dbReference>
<dbReference type="EMBL" id="CP045725">
    <property type="protein sequence ID" value="QGF25114.1"/>
    <property type="molecule type" value="Genomic_DNA"/>
</dbReference>
<sequence>MTVAVASLIGTTVEYYDFFIFGTAAALVFPKLFFPAATPLTGTLLSFATLGVGFLARPLGGVVFGHFGDRVGRKKMLVITLLGMGLATVLIGLLPTYAAIGVAAPVLLTVLRLVQGFMVGGEWGGATLMAVEHAPVGRKGIFGSFPQMGAPLGTGLATGAFLVAALLPDDQFLTWGWRVPFLISALLVVIGLAIRLTVEESPAFQAARDEDAVQALPIATAFRYHWKPILLIAGTFVSQGVLAYLCMSYFITYGSKVVGIPRVEALAGMLVAAVIATLAYPVFGWLSDYWGRKTVYLLGAVLMGASVFPALALINSGNSLLFMLAITLMFGIAMPPAAGVTGPLFSMVFPKEVRYSGASVGYTISQIVGPAFAPTIATAIFGATHSSTGVGLYMVVVCAISILSVALLPGPWGRREAELQQQEVH</sequence>
<keyword evidence="3" id="KW-0813">Transport</keyword>
<dbReference type="SUPFAM" id="SSF103473">
    <property type="entry name" value="MFS general substrate transporter"/>
    <property type="match status" value="1"/>
</dbReference>
<keyword evidence="14" id="KW-1185">Reference proteome</keyword>
<dbReference type="PANTHER" id="PTHR43045:SF1">
    <property type="entry name" value="SHIKIMATE TRANSPORTER"/>
    <property type="match status" value="1"/>
</dbReference>
<feature type="transmembrane region" description="Helical" evidence="11">
    <location>
        <begin position="40"/>
        <end position="64"/>
    </location>
</feature>
<evidence type="ECO:0000313" key="13">
    <source>
        <dbReference type="EMBL" id="QGF25114.1"/>
    </source>
</evidence>
<reference evidence="13 14" key="1">
    <citation type="submission" date="2019-10" db="EMBL/GenBank/DDBJ databases">
        <title>Genomic analysis of Raineyella sp. CBA3103.</title>
        <authorList>
            <person name="Roh S.W."/>
        </authorList>
    </citation>
    <scope>NUCLEOTIDE SEQUENCE [LARGE SCALE GENOMIC DNA]</scope>
    <source>
        <strain evidence="13 14">CBA3103</strain>
    </source>
</reference>
<dbReference type="InterPro" id="IPR036259">
    <property type="entry name" value="MFS_trans_sf"/>
</dbReference>
<feature type="transmembrane region" description="Helical" evidence="11">
    <location>
        <begin position="179"/>
        <end position="198"/>
    </location>
</feature>
<evidence type="ECO:0000259" key="12">
    <source>
        <dbReference type="PROSITE" id="PS50850"/>
    </source>
</evidence>
<dbReference type="Pfam" id="PF07690">
    <property type="entry name" value="MFS_1"/>
    <property type="match status" value="1"/>
</dbReference>
<accession>A0A5Q2FHS1</accession>
<organism evidence="13 14">
    <name type="scientific">Raineyella fluvialis</name>
    <dbReference type="NCBI Taxonomy" id="2662261"/>
    <lineage>
        <taxon>Bacteria</taxon>
        <taxon>Bacillati</taxon>
        <taxon>Actinomycetota</taxon>
        <taxon>Actinomycetes</taxon>
        <taxon>Propionibacteriales</taxon>
        <taxon>Propionibacteriaceae</taxon>
        <taxon>Raineyella</taxon>
    </lineage>
</organism>
<dbReference type="CDD" id="cd17369">
    <property type="entry name" value="MFS_ShiA_like"/>
    <property type="match status" value="1"/>
</dbReference>
<dbReference type="GO" id="GO:0005886">
    <property type="term" value="C:plasma membrane"/>
    <property type="evidence" value="ECO:0007669"/>
    <property type="project" value="UniProtKB-SubCell"/>
</dbReference>
<name>A0A5Q2FHS1_9ACTN</name>
<feature type="domain" description="Major facilitator superfamily (MFS) profile" evidence="12">
    <location>
        <begin position="3"/>
        <end position="413"/>
    </location>
</feature>
<keyword evidence="6" id="KW-0769">Symport</keyword>
<evidence type="ECO:0000256" key="3">
    <source>
        <dbReference type="ARBA" id="ARBA00022448"/>
    </source>
</evidence>
<keyword evidence="7 11" id="KW-1133">Transmembrane helix</keyword>
<feature type="transmembrane region" description="Helical" evidence="11">
    <location>
        <begin position="148"/>
        <end position="167"/>
    </location>
</feature>
<evidence type="ECO:0000256" key="2">
    <source>
        <dbReference type="ARBA" id="ARBA00008240"/>
    </source>
</evidence>
<feature type="transmembrane region" description="Helical" evidence="11">
    <location>
        <begin position="320"/>
        <end position="348"/>
    </location>
</feature>
<evidence type="ECO:0000256" key="5">
    <source>
        <dbReference type="ARBA" id="ARBA00022692"/>
    </source>
</evidence>
<keyword evidence="4" id="KW-1003">Cell membrane</keyword>
<evidence type="ECO:0000256" key="4">
    <source>
        <dbReference type="ARBA" id="ARBA00022475"/>
    </source>
</evidence>
<gene>
    <name evidence="13" type="ORF">Rai3103_06410</name>
</gene>
<dbReference type="AlphaFoldDB" id="A0A5Q2FHS1"/>
<comment type="similarity">
    <text evidence="2">Belongs to the major facilitator superfamily. Metabolite:H+ Symporter (MHS) family (TC 2.A.1.6) family.</text>
</comment>
<evidence type="ECO:0000256" key="11">
    <source>
        <dbReference type="SAM" id="Phobius"/>
    </source>
</evidence>
<evidence type="ECO:0000256" key="10">
    <source>
        <dbReference type="ARBA" id="ARBA00039918"/>
    </source>
</evidence>
<dbReference type="Gene3D" id="1.20.1250.20">
    <property type="entry name" value="MFS general substrate transporter like domains"/>
    <property type="match status" value="2"/>
</dbReference>
<dbReference type="InterPro" id="IPR020846">
    <property type="entry name" value="MFS_dom"/>
</dbReference>
<feature type="transmembrane region" description="Helical" evidence="11">
    <location>
        <begin position="360"/>
        <end position="384"/>
    </location>
</feature>
<dbReference type="Proteomes" id="UP000386847">
    <property type="component" value="Chromosome"/>
</dbReference>
<dbReference type="GO" id="GO:0015293">
    <property type="term" value="F:symporter activity"/>
    <property type="evidence" value="ECO:0007669"/>
    <property type="project" value="UniProtKB-KW"/>
</dbReference>
<dbReference type="KEGG" id="rain:Rai3103_06410"/>
<evidence type="ECO:0000256" key="7">
    <source>
        <dbReference type="ARBA" id="ARBA00022989"/>
    </source>
</evidence>
<keyword evidence="5 11" id="KW-0812">Transmembrane</keyword>
<evidence type="ECO:0000256" key="6">
    <source>
        <dbReference type="ARBA" id="ARBA00022847"/>
    </source>
</evidence>
<feature type="transmembrane region" description="Helical" evidence="11">
    <location>
        <begin position="263"/>
        <end position="283"/>
    </location>
</feature>
<feature type="transmembrane region" description="Helical" evidence="11">
    <location>
        <begin position="295"/>
        <end position="314"/>
    </location>
</feature>
<evidence type="ECO:0000256" key="1">
    <source>
        <dbReference type="ARBA" id="ARBA00004651"/>
    </source>
</evidence>
<dbReference type="InterPro" id="IPR005828">
    <property type="entry name" value="MFS_sugar_transport-like"/>
</dbReference>
<evidence type="ECO:0000313" key="14">
    <source>
        <dbReference type="Proteomes" id="UP000386847"/>
    </source>
</evidence>
<feature type="transmembrane region" description="Helical" evidence="11">
    <location>
        <begin position="15"/>
        <end position="34"/>
    </location>
</feature>
<comment type="function">
    <text evidence="9">May be a proton symporter involved in the uptake of osmolytes such as proline and glycine betaine.</text>
</comment>
<evidence type="ECO:0000256" key="8">
    <source>
        <dbReference type="ARBA" id="ARBA00023136"/>
    </source>
</evidence>
<feature type="transmembrane region" description="Helical" evidence="11">
    <location>
        <begin position="390"/>
        <end position="408"/>
    </location>
</feature>
<dbReference type="Pfam" id="PF00083">
    <property type="entry name" value="Sugar_tr"/>
    <property type="match status" value="1"/>
</dbReference>